<dbReference type="VEuPathDB" id="MicrosporidiaDB:NEQG_00442"/>
<dbReference type="HOGENOM" id="CLU_2638633_0_0_1"/>
<proteinExistence type="predicted"/>
<sequence length="77" mass="8937">MEEVNGHKKNKRILNVIKELQRLGKYNEMVNLVRKEVDAFKPTATLTEKYNRACMVIEKYLANQDTVVLESIINSVN</sequence>
<evidence type="ECO:0000313" key="1">
    <source>
        <dbReference type="EMBL" id="EIJ89672.1"/>
    </source>
</evidence>
<protein>
    <submittedName>
        <fullName evidence="1">Uncharacterized protein</fullName>
    </submittedName>
</protein>
<reference evidence="1" key="1">
    <citation type="submission" date="2011-01" db="EMBL/GenBank/DDBJ databases">
        <title>The Genome Sequence of Nematocida parisii strain ERTm3.</title>
        <authorList>
            <consortium name="The Broad Institute Genome Sequencing Platform"/>
            <consortium name="The Broad Institute Genome Sequencing Center for Infectious Disease"/>
            <person name="Cuomo C."/>
            <person name="Troemel E."/>
            <person name="Young S.K."/>
            <person name="Zeng Q."/>
            <person name="Gargeya S."/>
            <person name="Fitzgerald M."/>
            <person name="Haas B."/>
            <person name="Abouelleil A."/>
            <person name="Alvarado L."/>
            <person name="Arachchi H.M."/>
            <person name="Berlin A."/>
            <person name="Chapman S.B."/>
            <person name="Gearin G."/>
            <person name="Goldberg J."/>
            <person name="Griggs A."/>
            <person name="Gujja S."/>
            <person name="Hansen M."/>
            <person name="Heiman D."/>
            <person name="Howarth C."/>
            <person name="Larimer J."/>
            <person name="Lui A."/>
            <person name="MacDonald P.J.P."/>
            <person name="McCowen C."/>
            <person name="Montmayeur A."/>
            <person name="Murphy C."/>
            <person name="Neiman D."/>
            <person name="Pearson M."/>
            <person name="Priest M."/>
            <person name="Roberts A."/>
            <person name="Saif S."/>
            <person name="Shea T."/>
            <person name="Sisk P."/>
            <person name="Stolte C."/>
            <person name="Sykes S."/>
            <person name="Wortman J."/>
            <person name="Nusbaum C."/>
            <person name="Birren B."/>
        </authorList>
    </citation>
    <scope>NUCLEOTIDE SEQUENCE</scope>
    <source>
        <strain evidence="1">ERTm3</strain>
    </source>
</reference>
<accession>I3EKC5</accession>
<gene>
    <name evidence="1" type="ORF">NEQG_00442</name>
</gene>
<dbReference type="AlphaFoldDB" id="I3EKC5"/>
<dbReference type="OMA" id="MEEVNGH"/>
<dbReference type="OrthoDB" id="2187862at2759"/>
<keyword evidence="2" id="KW-1185">Reference proteome</keyword>
<organism evidence="1 2">
    <name type="scientific">Nematocida parisii (strain ERTm3)</name>
    <name type="common">Nematode killer fungus</name>
    <dbReference type="NCBI Taxonomy" id="935791"/>
    <lineage>
        <taxon>Eukaryota</taxon>
        <taxon>Fungi</taxon>
        <taxon>Fungi incertae sedis</taxon>
        <taxon>Microsporidia</taxon>
        <taxon>Nematocida</taxon>
    </lineage>
</organism>
<dbReference type="InParanoid" id="I3EKC5"/>
<name>I3EKC5_NEMP3</name>
<dbReference type="Proteomes" id="UP000002872">
    <property type="component" value="Unassembled WGS sequence"/>
</dbReference>
<dbReference type="EMBL" id="GL870876">
    <property type="protein sequence ID" value="EIJ89672.1"/>
    <property type="molecule type" value="Genomic_DNA"/>
</dbReference>
<evidence type="ECO:0000313" key="2">
    <source>
        <dbReference type="Proteomes" id="UP000002872"/>
    </source>
</evidence>